<evidence type="ECO:0000313" key="3">
    <source>
        <dbReference type="EMBL" id="MDR5712209.1"/>
    </source>
</evidence>
<evidence type="ECO:0008006" key="5">
    <source>
        <dbReference type="Google" id="ProtNLM"/>
    </source>
</evidence>
<protein>
    <recommendedName>
        <fullName evidence="5">DUF4232 domain-containing protein</fullName>
    </recommendedName>
</protein>
<comment type="caution">
    <text evidence="3">The sequence shown here is derived from an EMBL/GenBank/DDBJ whole genome shotgun (WGS) entry which is preliminary data.</text>
</comment>
<feature type="region of interest" description="Disordered" evidence="1">
    <location>
        <begin position="48"/>
        <end position="103"/>
    </location>
</feature>
<reference evidence="4" key="1">
    <citation type="submission" date="2023-07" db="EMBL/GenBank/DDBJ databases">
        <title>Description of three actinobacteria isolated from air of manufacturing shop in a pharmaceutical factory.</title>
        <authorList>
            <person name="Zhang D.-F."/>
        </authorList>
    </citation>
    <scope>NUCLEOTIDE SEQUENCE [LARGE SCALE GENOMIC DNA]</scope>
    <source>
        <strain evidence="4">CCTCC AB 207010</strain>
    </source>
</reference>
<sequence length="229" mass="24287">MNSQPRRRPSPAVYRRRRLVVGLAGILVLVLLIWGVSSVIGAFTNDDAETEPAGQASDSSGEAEGDSAGSESGGEGEASSPSPTAESSPTPEEEPVPEGYCAPSDVRVTASTRQETYAADEAPLLIMEIENAGSEACTLDVGTSQQVFSIRHGGREIFNTAQCGSRGRSLEMEFEPGQTERAQLTWPRSDSSISCTEPAELPGGTYELTVRVSGISSEPYPFEMKGHES</sequence>
<feature type="transmembrane region" description="Helical" evidence="2">
    <location>
        <begin position="20"/>
        <end position="43"/>
    </location>
</feature>
<evidence type="ECO:0000256" key="2">
    <source>
        <dbReference type="SAM" id="Phobius"/>
    </source>
</evidence>
<dbReference type="EMBL" id="JAVKGT010000020">
    <property type="protein sequence ID" value="MDR5712209.1"/>
    <property type="molecule type" value="Genomic_DNA"/>
</dbReference>
<keyword evidence="2" id="KW-0472">Membrane</keyword>
<keyword evidence="2" id="KW-1133">Transmembrane helix</keyword>
<proteinExistence type="predicted"/>
<dbReference type="Proteomes" id="UP001260872">
    <property type="component" value="Unassembled WGS sequence"/>
</dbReference>
<evidence type="ECO:0000313" key="4">
    <source>
        <dbReference type="Proteomes" id="UP001260872"/>
    </source>
</evidence>
<feature type="compositionally biased region" description="Low complexity" evidence="1">
    <location>
        <begin position="56"/>
        <end position="70"/>
    </location>
</feature>
<dbReference type="RefSeq" id="WP_310537589.1">
    <property type="nucleotide sequence ID" value="NZ_BAAAOC010000006.1"/>
</dbReference>
<keyword evidence="4" id="KW-1185">Reference proteome</keyword>
<evidence type="ECO:0000256" key="1">
    <source>
        <dbReference type="SAM" id="MobiDB-lite"/>
    </source>
</evidence>
<name>A0ABU1FU67_9MICC</name>
<accession>A0ABU1FU67</accession>
<gene>
    <name evidence="3" type="ORF">RH857_08705</name>
</gene>
<keyword evidence="2" id="KW-0812">Transmembrane</keyword>
<organism evidence="3 4">
    <name type="scientific">Nesterenkonia flava</name>
    <dbReference type="NCBI Taxonomy" id="469799"/>
    <lineage>
        <taxon>Bacteria</taxon>
        <taxon>Bacillati</taxon>
        <taxon>Actinomycetota</taxon>
        <taxon>Actinomycetes</taxon>
        <taxon>Micrococcales</taxon>
        <taxon>Micrococcaceae</taxon>
        <taxon>Nesterenkonia</taxon>
    </lineage>
</organism>
<feature type="compositionally biased region" description="Low complexity" evidence="1">
    <location>
        <begin position="77"/>
        <end position="90"/>
    </location>
</feature>